<name>A0A084IHP3_SALHC</name>
<dbReference type="PATRIC" id="fig|1304275.5.peg.3245"/>
<dbReference type="STRING" id="1304275.C41B8_15862"/>
<feature type="binding site" evidence="5">
    <location>
        <position position="36"/>
    </location>
    <ligand>
        <name>S-adenosyl-L-methionine</name>
        <dbReference type="ChEBI" id="CHEBI:59789"/>
    </ligand>
</feature>
<dbReference type="RefSeq" id="WP_037340422.1">
    <property type="nucleotide sequence ID" value="NZ_APNK01000035.1"/>
</dbReference>
<accession>A0A084IHP3</accession>
<reference evidence="6 7" key="1">
    <citation type="submission" date="2013-03" db="EMBL/GenBank/DDBJ databases">
        <title>Salinisphaera hydrothermalis C41B8 Genome Sequencing.</title>
        <authorList>
            <person name="Li C."/>
            <person name="Lai Q."/>
            <person name="Shao Z."/>
        </authorList>
    </citation>
    <scope>NUCLEOTIDE SEQUENCE [LARGE SCALE GENOMIC DNA]</scope>
    <source>
        <strain evidence="6 7">C41B8</strain>
    </source>
</reference>
<dbReference type="Gene3D" id="3.40.50.150">
    <property type="entry name" value="Vaccinia Virus protein VP39"/>
    <property type="match status" value="1"/>
</dbReference>
<comment type="catalytic activity">
    <reaction evidence="5">
        <text>a 3-(all-trans-polyprenyl)benzene-1,2-diol + S-adenosyl-L-methionine = a 2-methoxy-6-(all-trans-polyprenyl)phenol + S-adenosyl-L-homocysteine + H(+)</text>
        <dbReference type="Rhea" id="RHEA:31411"/>
        <dbReference type="Rhea" id="RHEA-COMP:9550"/>
        <dbReference type="Rhea" id="RHEA-COMP:9551"/>
        <dbReference type="ChEBI" id="CHEBI:15378"/>
        <dbReference type="ChEBI" id="CHEBI:57856"/>
        <dbReference type="ChEBI" id="CHEBI:59789"/>
        <dbReference type="ChEBI" id="CHEBI:62729"/>
        <dbReference type="ChEBI" id="CHEBI:62731"/>
        <dbReference type="EC" id="2.1.1.222"/>
    </reaction>
</comment>
<evidence type="ECO:0000256" key="3">
    <source>
        <dbReference type="ARBA" id="ARBA00022688"/>
    </source>
</evidence>
<keyword evidence="6" id="KW-0830">Ubiquinone</keyword>
<keyword evidence="2 5" id="KW-0808">Transferase</keyword>
<keyword evidence="4 5" id="KW-0949">S-adenosyl-L-methionine</keyword>
<dbReference type="SUPFAM" id="SSF53335">
    <property type="entry name" value="S-adenosyl-L-methionine-dependent methyltransferases"/>
    <property type="match status" value="1"/>
</dbReference>
<comment type="similarity">
    <text evidence="5">Belongs to the methyltransferase superfamily. UbiG/COQ3 family.</text>
</comment>
<proteinExistence type="inferred from homology"/>
<evidence type="ECO:0000256" key="5">
    <source>
        <dbReference type="HAMAP-Rule" id="MF_00472"/>
    </source>
</evidence>
<dbReference type="EC" id="2.1.1.222" evidence="5"/>
<evidence type="ECO:0000256" key="2">
    <source>
        <dbReference type="ARBA" id="ARBA00022679"/>
    </source>
</evidence>
<feature type="binding site" evidence="5">
    <location>
        <position position="121"/>
    </location>
    <ligand>
        <name>S-adenosyl-L-methionine</name>
        <dbReference type="ChEBI" id="CHEBI:59789"/>
    </ligand>
</feature>
<keyword evidence="1 5" id="KW-0489">Methyltransferase</keyword>
<dbReference type="CDD" id="cd02440">
    <property type="entry name" value="AdoMet_MTases"/>
    <property type="match status" value="1"/>
</dbReference>
<comment type="pathway">
    <text evidence="5">Cofactor biosynthesis; ubiquinone biosynthesis.</text>
</comment>
<dbReference type="Pfam" id="PF13489">
    <property type="entry name" value="Methyltransf_23"/>
    <property type="match status" value="1"/>
</dbReference>
<dbReference type="GO" id="GO:0061542">
    <property type="term" value="F:3-demethylubiquinol 3-O-methyltransferase activity"/>
    <property type="evidence" value="ECO:0007669"/>
    <property type="project" value="UniProtKB-UniRule"/>
</dbReference>
<dbReference type="eggNOG" id="COG2227">
    <property type="taxonomic scope" value="Bacteria"/>
</dbReference>
<dbReference type="EC" id="2.1.1.64" evidence="5"/>
<evidence type="ECO:0000313" key="7">
    <source>
        <dbReference type="Proteomes" id="UP000028302"/>
    </source>
</evidence>
<keyword evidence="3 5" id="KW-0831">Ubiquinone biosynthesis</keyword>
<dbReference type="InterPro" id="IPR010233">
    <property type="entry name" value="UbiG_MeTrfase"/>
</dbReference>
<comment type="caution">
    <text evidence="6">The sequence shown here is derived from an EMBL/GenBank/DDBJ whole genome shotgun (WGS) entry which is preliminary data.</text>
</comment>
<dbReference type="HAMAP" id="MF_00472">
    <property type="entry name" value="UbiG"/>
    <property type="match status" value="1"/>
</dbReference>
<dbReference type="PANTHER" id="PTHR43464">
    <property type="entry name" value="METHYLTRANSFERASE"/>
    <property type="match status" value="1"/>
</dbReference>
<feature type="binding site" evidence="5">
    <location>
        <position position="77"/>
    </location>
    <ligand>
        <name>S-adenosyl-L-methionine</name>
        <dbReference type="ChEBI" id="CHEBI:59789"/>
    </ligand>
</feature>
<protein>
    <recommendedName>
        <fullName evidence="5">Ubiquinone biosynthesis O-methyltransferase</fullName>
    </recommendedName>
    <alternativeName>
        <fullName evidence="5">2-polyprenyl-6-hydroxyphenol methylase</fullName>
        <ecNumber evidence="5">2.1.1.222</ecNumber>
    </alternativeName>
    <alternativeName>
        <fullName evidence="5">3-demethylubiquinone 3-O-methyltransferase</fullName>
        <ecNumber evidence="5">2.1.1.64</ecNumber>
    </alternativeName>
</protein>
<dbReference type="Proteomes" id="UP000028302">
    <property type="component" value="Unassembled WGS sequence"/>
</dbReference>
<dbReference type="NCBIfam" id="TIGR01983">
    <property type="entry name" value="UbiG"/>
    <property type="match status" value="1"/>
</dbReference>
<dbReference type="GO" id="GO:0032259">
    <property type="term" value="P:methylation"/>
    <property type="evidence" value="ECO:0007669"/>
    <property type="project" value="UniProtKB-KW"/>
</dbReference>
<dbReference type="AlphaFoldDB" id="A0A084IHP3"/>
<dbReference type="GO" id="GO:0102208">
    <property type="term" value="F:2-polyprenyl-6-hydroxyphenol methylase activity"/>
    <property type="evidence" value="ECO:0007669"/>
    <property type="project" value="UniProtKB-EC"/>
</dbReference>
<keyword evidence="7" id="KW-1185">Reference proteome</keyword>
<comment type="catalytic activity">
    <reaction evidence="5">
        <text>a 3-demethylubiquinol + S-adenosyl-L-methionine = a ubiquinol + S-adenosyl-L-homocysteine + H(+)</text>
        <dbReference type="Rhea" id="RHEA:44380"/>
        <dbReference type="Rhea" id="RHEA-COMP:9566"/>
        <dbReference type="Rhea" id="RHEA-COMP:10914"/>
        <dbReference type="ChEBI" id="CHEBI:15378"/>
        <dbReference type="ChEBI" id="CHEBI:17976"/>
        <dbReference type="ChEBI" id="CHEBI:57856"/>
        <dbReference type="ChEBI" id="CHEBI:59789"/>
        <dbReference type="ChEBI" id="CHEBI:84422"/>
        <dbReference type="EC" id="2.1.1.64"/>
    </reaction>
</comment>
<organism evidence="6 7">
    <name type="scientific">Salinisphaera hydrothermalis (strain C41B8)</name>
    <dbReference type="NCBI Taxonomy" id="1304275"/>
    <lineage>
        <taxon>Bacteria</taxon>
        <taxon>Pseudomonadati</taxon>
        <taxon>Pseudomonadota</taxon>
        <taxon>Gammaproteobacteria</taxon>
        <taxon>Salinisphaerales</taxon>
        <taxon>Salinisphaeraceae</taxon>
        <taxon>Salinisphaera</taxon>
    </lineage>
</organism>
<evidence type="ECO:0000313" key="6">
    <source>
        <dbReference type="EMBL" id="KEZ76227.1"/>
    </source>
</evidence>
<evidence type="ECO:0000256" key="4">
    <source>
        <dbReference type="ARBA" id="ARBA00022691"/>
    </source>
</evidence>
<sequence length="236" mass="25541">MPSNQQAELDKFDAMAANWWDPTGDMRPLHDINPLRTTYIERRAGGLKGKRVLDVGCGAGLLSEAMAARGARVTGIDLAPQAIGAAQRHAEQSGLDIEYRVAASRDMAAELAGEFDIVVAYEMLEHVDEPAYVVQDCATLTAPGGHVFFSTINRSPMAWALAIGGAEYVLGLLPRGTHEYAKLVKPAELSAHCRHAGLEVVDISGMRYNPLTHSASLGHRPDVNYFLHARHGEDDA</sequence>
<comment type="function">
    <text evidence="5">O-methyltransferase that catalyzes the 2 O-methylation steps in the ubiquinone biosynthetic pathway.</text>
</comment>
<dbReference type="EMBL" id="APNK01000035">
    <property type="protein sequence ID" value="KEZ76227.1"/>
    <property type="molecule type" value="Genomic_DNA"/>
</dbReference>
<dbReference type="PANTHER" id="PTHR43464:SF19">
    <property type="entry name" value="UBIQUINONE BIOSYNTHESIS O-METHYLTRANSFERASE, MITOCHONDRIAL"/>
    <property type="match status" value="1"/>
</dbReference>
<dbReference type="OrthoDB" id="9801538at2"/>
<dbReference type="GO" id="GO:0010420">
    <property type="term" value="F:polyprenyldihydroxybenzoate methyltransferase activity"/>
    <property type="evidence" value="ECO:0007669"/>
    <property type="project" value="InterPro"/>
</dbReference>
<feature type="binding site" evidence="5">
    <location>
        <position position="56"/>
    </location>
    <ligand>
        <name>S-adenosyl-L-methionine</name>
        <dbReference type="ChEBI" id="CHEBI:59789"/>
    </ligand>
</feature>
<dbReference type="UniPathway" id="UPA00232"/>
<dbReference type="InterPro" id="IPR029063">
    <property type="entry name" value="SAM-dependent_MTases_sf"/>
</dbReference>
<evidence type="ECO:0000256" key="1">
    <source>
        <dbReference type="ARBA" id="ARBA00022603"/>
    </source>
</evidence>
<gene>
    <name evidence="5" type="primary">ubiG</name>
    <name evidence="6" type="ORF">C41B8_15862</name>
</gene>